<dbReference type="EMBL" id="BARU01038731">
    <property type="protein sequence ID" value="GAH87652.1"/>
    <property type="molecule type" value="Genomic_DNA"/>
</dbReference>
<comment type="caution">
    <text evidence="1">The sequence shown here is derived from an EMBL/GenBank/DDBJ whole genome shotgun (WGS) entry which is preliminary data.</text>
</comment>
<organism evidence="1">
    <name type="scientific">marine sediment metagenome</name>
    <dbReference type="NCBI Taxonomy" id="412755"/>
    <lineage>
        <taxon>unclassified sequences</taxon>
        <taxon>metagenomes</taxon>
        <taxon>ecological metagenomes</taxon>
    </lineage>
</organism>
<gene>
    <name evidence="1" type="ORF">S03H2_60142</name>
</gene>
<sequence>YAGGNPLDIQQVLASIADQSTLKPTIIVLKDLDDPQRPLFLITTLTSRYFPRGRWRAYLYTLKAPNPPTYQRVGSLTFTIEPHQIPPWQTWRHLTRALRAMHNPGATRRLCESEGLCKEEQATTTE</sequence>
<proteinExistence type="predicted"/>
<evidence type="ECO:0000313" key="1">
    <source>
        <dbReference type="EMBL" id="GAH87652.1"/>
    </source>
</evidence>
<accession>X1J0Z9</accession>
<dbReference type="AlphaFoldDB" id="X1J0Z9"/>
<name>X1J0Z9_9ZZZZ</name>
<reference evidence="1" key="1">
    <citation type="journal article" date="2014" name="Front. Microbiol.">
        <title>High frequency of phylogenetically diverse reductive dehalogenase-homologous genes in deep subseafloor sedimentary metagenomes.</title>
        <authorList>
            <person name="Kawai M."/>
            <person name="Futagami T."/>
            <person name="Toyoda A."/>
            <person name="Takaki Y."/>
            <person name="Nishi S."/>
            <person name="Hori S."/>
            <person name="Arai W."/>
            <person name="Tsubouchi T."/>
            <person name="Morono Y."/>
            <person name="Uchiyama I."/>
            <person name="Ito T."/>
            <person name="Fujiyama A."/>
            <person name="Inagaki F."/>
            <person name="Takami H."/>
        </authorList>
    </citation>
    <scope>NUCLEOTIDE SEQUENCE</scope>
    <source>
        <strain evidence="1">Expedition CK06-06</strain>
    </source>
</reference>
<feature type="non-terminal residue" evidence="1">
    <location>
        <position position="1"/>
    </location>
</feature>
<protein>
    <submittedName>
        <fullName evidence="1">Uncharacterized protein</fullName>
    </submittedName>
</protein>